<organism evidence="2 3">
    <name type="scientific">Malus domestica</name>
    <name type="common">Apple</name>
    <name type="synonym">Pyrus malus</name>
    <dbReference type="NCBI Taxonomy" id="3750"/>
    <lineage>
        <taxon>Eukaryota</taxon>
        <taxon>Viridiplantae</taxon>
        <taxon>Streptophyta</taxon>
        <taxon>Embryophyta</taxon>
        <taxon>Tracheophyta</taxon>
        <taxon>Spermatophyta</taxon>
        <taxon>Magnoliopsida</taxon>
        <taxon>eudicotyledons</taxon>
        <taxon>Gunneridae</taxon>
        <taxon>Pentapetalae</taxon>
        <taxon>rosids</taxon>
        <taxon>fabids</taxon>
        <taxon>Rosales</taxon>
        <taxon>Rosaceae</taxon>
        <taxon>Amygdaloideae</taxon>
        <taxon>Maleae</taxon>
        <taxon>Malus</taxon>
    </lineage>
</organism>
<dbReference type="InterPro" id="IPR055314">
    <property type="entry name" value="At2g29880-like"/>
</dbReference>
<evidence type="ECO:0000259" key="1">
    <source>
        <dbReference type="Pfam" id="PF12776"/>
    </source>
</evidence>
<feature type="domain" description="Myb/SANT-like" evidence="1">
    <location>
        <begin position="2"/>
        <end position="91"/>
    </location>
</feature>
<sequence>MQENNMLLQLLVEAINNGWRDANGIISKQTIEAKIVPVLNEKLGCKKIEDHVKNHMKTLKGRFQSIGQLFRHSSGVSWDHVTKKLTASDEFYPKSQDYEDLMTIFGDGTAKGNNQLDWFILEWIRLLQLPLKFKEFIA</sequence>
<dbReference type="Proteomes" id="UP000290289">
    <property type="component" value="Chromosome 4"/>
</dbReference>
<proteinExistence type="predicted"/>
<reference evidence="2 3" key="1">
    <citation type="submission" date="2018-10" db="EMBL/GenBank/DDBJ databases">
        <title>A high-quality apple genome assembly.</title>
        <authorList>
            <person name="Hu J."/>
        </authorList>
    </citation>
    <scope>NUCLEOTIDE SEQUENCE [LARGE SCALE GENOMIC DNA]</scope>
    <source>
        <strain evidence="3">cv. HFTH1</strain>
        <tissue evidence="2">Young leaf</tissue>
    </source>
</reference>
<name>A0A498K1T9_MALDO</name>
<evidence type="ECO:0000313" key="3">
    <source>
        <dbReference type="Proteomes" id="UP000290289"/>
    </source>
</evidence>
<dbReference type="PANTHER" id="PTHR47864">
    <property type="entry name" value="TRANSMEMBRANE PROTEIN"/>
    <property type="match status" value="1"/>
</dbReference>
<dbReference type="EMBL" id="RDQH01000330">
    <property type="protein sequence ID" value="RXI01541.1"/>
    <property type="molecule type" value="Genomic_DNA"/>
</dbReference>
<dbReference type="PANTHER" id="PTHR47864:SF2">
    <property type="entry name" value="MYB_SANT-LIKE DNA-BINDING DOMAIN PROTEIN"/>
    <property type="match status" value="1"/>
</dbReference>
<protein>
    <recommendedName>
        <fullName evidence="1">Myb/SANT-like domain-containing protein</fullName>
    </recommendedName>
</protein>
<dbReference type="Pfam" id="PF12776">
    <property type="entry name" value="Myb_DNA-bind_3"/>
    <property type="match status" value="1"/>
</dbReference>
<dbReference type="AlphaFoldDB" id="A0A498K1T9"/>
<accession>A0A498K1T9</accession>
<keyword evidence="3" id="KW-1185">Reference proteome</keyword>
<comment type="caution">
    <text evidence="2">The sequence shown here is derived from an EMBL/GenBank/DDBJ whole genome shotgun (WGS) entry which is preliminary data.</text>
</comment>
<dbReference type="InterPro" id="IPR024752">
    <property type="entry name" value="Myb/SANT-like_dom"/>
</dbReference>
<gene>
    <name evidence="2" type="ORF">DVH24_014890</name>
</gene>
<evidence type="ECO:0000313" key="2">
    <source>
        <dbReference type="EMBL" id="RXI01541.1"/>
    </source>
</evidence>